<dbReference type="OrthoDB" id="2507214at2759"/>
<feature type="compositionally biased region" description="Polar residues" evidence="1">
    <location>
        <begin position="384"/>
        <end position="405"/>
    </location>
</feature>
<feature type="region of interest" description="Disordered" evidence="1">
    <location>
        <begin position="1"/>
        <end position="40"/>
    </location>
</feature>
<dbReference type="AlphaFoldDB" id="A0A5B0NIU9"/>
<feature type="compositionally biased region" description="Basic and acidic residues" evidence="1">
    <location>
        <begin position="57"/>
        <end position="72"/>
    </location>
</feature>
<dbReference type="PANTHER" id="PTHR33246">
    <property type="entry name" value="CCHC-TYPE DOMAIN-CONTAINING PROTEIN"/>
    <property type="match status" value="1"/>
</dbReference>
<comment type="caution">
    <text evidence="2">The sequence shown here is derived from an EMBL/GenBank/DDBJ whole genome shotgun (WGS) entry which is preliminary data.</text>
</comment>
<evidence type="ECO:0000313" key="2">
    <source>
        <dbReference type="EMBL" id="KAA1089157.1"/>
    </source>
</evidence>
<feature type="compositionally biased region" description="Polar residues" evidence="1">
    <location>
        <begin position="358"/>
        <end position="368"/>
    </location>
</feature>
<keyword evidence="3" id="KW-1185">Reference proteome</keyword>
<feature type="compositionally biased region" description="Low complexity" evidence="1">
    <location>
        <begin position="285"/>
        <end position="302"/>
    </location>
</feature>
<feature type="compositionally biased region" description="Basic residues" evidence="1">
    <location>
        <begin position="369"/>
        <end position="382"/>
    </location>
</feature>
<name>A0A5B0NIU9_PUCGR</name>
<dbReference type="PANTHER" id="PTHR33246:SF51">
    <property type="entry name" value="MYB_SANT-LIKE DOMAIN-CONTAINING PROTEIN"/>
    <property type="match status" value="1"/>
</dbReference>
<evidence type="ECO:0000256" key="1">
    <source>
        <dbReference type="SAM" id="MobiDB-lite"/>
    </source>
</evidence>
<dbReference type="Proteomes" id="UP000324748">
    <property type="component" value="Unassembled WGS sequence"/>
</dbReference>
<evidence type="ECO:0000313" key="3">
    <source>
        <dbReference type="Proteomes" id="UP000324748"/>
    </source>
</evidence>
<protein>
    <submittedName>
        <fullName evidence="2">Uncharacterized protein</fullName>
    </submittedName>
</protein>
<feature type="region of interest" description="Disordered" evidence="1">
    <location>
        <begin position="328"/>
        <end position="406"/>
    </location>
</feature>
<gene>
    <name evidence="2" type="ORF">PGT21_008652</name>
</gene>
<reference evidence="2 3" key="1">
    <citation type="submission" date="2019-05" db="EMBL/GenBank/DDBJ databases">
        <title>Emergence of the Ug99 lineage of the wheat stem rust pathogen through somatic hybridization.</title>
        <authorList>
            <person name="Li F."/>
            <person name="Upadhyaya N.M."/>
            <person name="Sperschneider J."/>
            <person name="Matny O."/>
            <person name="Nguyen-Phuc H."/>
            <person name="Mago R."/>
            <person name="Raley C."/>
            <person name="Miller M.E."/>
            <person name="Silverstein K.A.T."/>
            <person name="Henningsen E."/>
            <person name="Hirsch C.D."/>
            <person name="Visser B."/>
            <person name="Pretorius Z.A."/>
            <person name="Steffenson B.J."/>
            <person name="Schwessinger B."/>
            <person name="Dodds P.N."/>
            <person name="Figueroa M."/>
        </authorList>
    </citation>
    <scope>NUCLEOTIDE SEQUENCE [LARGE SCALE GENOMIC DNA]</scope>
    <source>
        <strain evidence="2">21-0</strain>
    </source>
</reference>
<feature type="region of interest" description="Disordered" evidence="1">
    <location>
        <begin position="285"/>
        <end position="306"/>
    </location>
</feature>
<feature type="compositionally biased region" description="Polar residues" evidence="1">
    <location>
        <begin position="17"/>
        <end position="30"/>
    </location>
</feature>
<sequence length="532" mass="60349">MPSSDTETPPTPVPQDATGSDCPQSPQIPQTVGVKRRRTKKEMEAYCAELAIKKQAKQAEKERAKAEKEKMKLLKKKSARTQSRGTRSQSTGTGRSQSSTTSDPNGAFTLEDYELICSYLEEPDNYRRLYGSGDQTEVGPQALSKTAAYDIFAIYMNNNCNKRYTLTGTQLRHRLDRYRKKFAQAKQFSEHTGAGIEEVSGRKTLEEVLEEKCPCYKRMDAIFGSKPNVTPCMQYDSVHGTNLYADTPPSSPEIFYSGWSQTPPAGDKISLNNLERDLPSVADLNGISQSQSSSNDSNHNGSTRNIDNLFDFGEDRVEDCIDDAINVDLTAENERPSRQTSEDNEVENGSALGHSPMPSDSSASQAASNRKRGHRGSSRHPNIRSPSNKPAASNRPSQSNAQKSSLAGAFEKTTDTKLAQFERQVDQQLAWEKEKYRLKSQEDQINFQRSIQQEEAREDRIARREGVRWEREVSLDDRRHFREVKRDNDRLEWEKEKFNYERQDRSQRLGLIQQMMAEGKSTDEIERIMRLI</sequence>
<accession>A0A5B0NIU9</accession>
<feature type="region of interest" description="Disordered" evidence="1">
    <location>
        <begin position="52"/>
        <end position="107"/>
    </location>
</feature>
<feature type="compositionally biased region" description="Low complexity" evidence="1">
    <location>
        <begin position="80"/>
        <end position="102"/>
    </location>
</feature>
<organism evidence="2 3">
    <name type="scientific">Puccinia graminis f. sp. tritici</name>
    <dbReference type="NCBI Taxonomy" id="56615"/>
    <lineage>
        <taxon>Eukaryota</taxon>
        <taxon>Fungi</taxon>
        <taxon>Dikarya</taxon>
        <taxon>Basidiomycota</taxon>
        <taxon>Pucciniomycotina</taxon>
        <taxon>Pucciniomycetes</taxon>
        <taxon>Pucciniales</taxon>
        <taxon>Pucciniaceae</taxon>
        <taxon>Puccinia</taxon>
    </lineage>
</organism>
<feature type="compositionally biased region" description="Basic and acidic residues" evidence="1">
    <location>
        <begin position="332"/>
        <end position="341"/>
    </location>
</feature>
<proteinExistence type="predicted"/>
<dbReference type="EMBL" id="VSWC01000093">
    <property type="protein sequence ID" value="KAA1089157.1"/>
    <property type="molecule type" value="Genomic_DNA"/>
</dbReference>